<keyword evidence="19" id="KW-1185">Reference proteome</keyword>
<dbReference type="InterPro" id="IPR036208">
    <property type="entry name" value="VHL_sf"/>
</dbReference>
<dbReference type="GO" id="GO:0005783">
    <property type="term" value="C:endoplasmic reticulum"/>
    <property type="evidence" value="ECO:0007669"/>
    <property type="project" value="UniProtKB-SubCell"/>
</dbReference>
<dbReference type="Pfam" id="PF17211">
    <property type="entry name" value="VHL_C"/>
    <property type="match status" value="1"/>
</dbReference>
<evidence type="ECO:0000313" key="18">
    <source>
        <dbReference type="Ensembl" id="ENSEBUP00000013128.1"/>
    </source>
</evidence>
<evidence type="ECO:0000259" key="17">
    <source>
        <dbReference type="Pfam" id="PF17211"/>
    </source>
</evidence>
<evidence type="ECO:0000256" key="1">
    <source>
        <dbReference type="ARBA" id="ARBA00004123"/>
    </source>
</evidence>
<evidence type="ECO:0000256" key="2">
    <source>
        <dbReference type="ARBA" id="ARBA00004202"/>
    </source>
</evidence>
<reference evidence="18" key="2">
    <citation type="submission" date="2025-09" db="UniProtKB">
        <authorList>
            <consortium name="Ensembl"/>
        </authorList>
    </citation>
    <scope>IDENTIFICATION</scope>
</reference>
<dbReference type="InterPro" id="IPR037139">
    <property type="entry name" value="VHL_alpha_dom_sf"/>
</dbReference>
<evidence type="ECO:0000256" key="7">
    <source>
        <dbReference type="ARBA" id="ARBA00022475"/>
    </source>
</evidence>
<evidence type="ECO:0000256" key="13">
    <source>
        <dbReference type="ARBA" id="ARBA00059036"/>
    </source>
</evidence>
<dbReference type="GO" id="GO:0010468">
    <property type="term" value="P:regulation of gene expression"/>
    <property type="evidence" value="ECO:0007669"/>
    <property type="project" value="UniProtKB-ARBA"/>
</dbReference>
<dbReference type="Pfam" id="PF01847">
    <property type="entry name" value="VHL"/>
    <property type="match status" value="1"/>
</dbReference>
<evidence type="ECO:0000256" key="8">
    <source>
        <dbReference type="ARBA" id="ARBA00022490"/>
    </source>
</evidence>
<evidence type="ECO:0000256" key="12">
    <source>
        <dbReference type="ARBA" id="ARBA00023242"/>
    </source>
</evidence>
<dbReference type="Proteomes" id="UP000694388">
    <property type="component" value="Unplaced"/>
</dbReference>
<dbReference type="GO" id="GO:0001666">
    <property type="term" value="P:response to hypoxia"/>
    <property type="evidence" value="ECO:0007669"/>
    <property type="project" value="UniProtKB-ARBA"/>
</dbReference>
<comment type="similarity">
    <text evidence="6">Belongs to the VHL family.</text>
</comment>
<dbReference type="FunFam" id="1.10.750.10:FF:000001">
    <property type="entry name" value="von Hippel-Lindau disease tumor suppressor"/>
    <property type="match status" value="1"/>
</dbReference>
<keyword evidence="8" id="KW-0963">Cytoplasm</keyword>
<dbReference type="InterPro" id="IPR037140">
    <property type="entry name" value="VHL_beta_dom_sf"/>
</dbReference>
<evidence type="ECO:0000256" key="11">
    <source>
        <dbReference type="ARBA" id="ARBA00023136"/>
    </source>
</evidence>
<organism evidence="18 19">
    <name type="scientific">Eptatretus burgeri</name>
    <name type="common">Inshore hagfish</name>
    <dbReference type="NCBI Taxonomy" id="7764"/>
    <lineage>
        <taxon>Eukaryota</taxon>
        <taxon>Metazoa</taxon>
        <taxon>Chordata</taxon>
        <taxon>Craniata</taxon>
        <taxon>Vertebrata</taxon>
        <taxon>Cyclostomata</taxon>
        <taxon>Myxini</taxon>
        <taxon>Myxiniformes</taxon>
        <taxon>Myxinidae</taxon>
        <taxon>Eptatretinae</taxon>
        <taxon>Eptatretus</taxon>
    </lineage>
</organism>
<comment type="pathway">
    <text evidence="5">Protein modification; protein ubiquitination.</text>
</comment>
<evidence type="ECO:0000256" key="14">
    <source>
        <dbReference type="ARBA" id="ARBA00072532"/>
    </source>
</evidence>
<comment type="subcellular location">
    <subcellularLocation>
        <location evidence="2">Cell membrane</location>
        <topology evidence="2">Peripheral membrane protein</topology>
    </subcellularLocation>
    <subcellularLocation>
        <location evidence="4">Cytoplasm</location>
    </subcellularLocation>
    <subcellularLocation>
        <location evidence="3">Endoplasmic reticulum</location>
    </subcellularLocation>
    <subcellularLocation>
        <location evidence="1">Nucleus</location>
    </subcellularLocation>
</comment>
<keyword evidence="10" id="KW-0256">Endoplasmic reticulum</keyword>
<dbReference type="Ensembl" id="ENSEBUT00000013704.1">
    <property type="protein sequence ID" value="ENSEBUP00000013128.1"/>
    <property type="gene ID" value="ENSEBUG00000008307.1"/>
</dbReference>
<dbReference type="InterPro" id="IPR024053">
    <property type="entry name" value="VHL_beta_dom"/>
</dbReference>
<keyword evidence="11" id="KW-0472">Membrane</keyword>
<evidence type="ECO:0000256" key="3">
    <source>
        <dbReference type="ARBA" id="ARBA00004240"/>
    </source>
</evidence>
<feature type="domain" description="von Hippel-Lindau disease tumour suppressor alpha" evidence="17">
    <location>
        <begin position="134"/>
        <end position="181"/>
    </location>
</feature>
<sequence>MICLGGALYNLNYVISFASMRGLEVGVSQGSGPMLLRSGPSLVRSFVVFCNASSRRVRPVWLNYKGEPQSYPDILPHRARAMHTYVGHPWLFRDVVSGDKLLVNGKEVFFPPQGVVEQDGNVRYIPIHITLPVYSLKERCLQVVRVLVPSRDFGKLNIAHTLQEELVETPDLHQELAQLSHLSSPRATERLEY</sequence>
<proteinExistence type="inferred from homology"/>
<dbReference type="GO" id="GO:0005634">
    <property type="term" value="C:nucleus"/>
    <property type="evidence" value="ECO:0007669"/>
    <property type="project" value="UniProtKB-SubCell"/>
</dbReference>
<protein>
    <recommendedName>
        <fullName evidence="14">von Hippel-Lindau disease tumor suppressor</fullName>
    </recommendedName>
    <alternativeName>
        <fullName evidence="15">pVHL</fullName>
    </alternativeName>
</protein>
<evidence type="ECO:0000256" key="6">
    <source>
        <dbReference type="ARBA" id="ARBA00010057"/>
    </source>
</evidence>
<dbReference type="InterPro" id="IPR024048">
    <property type="entry name" value="VHL_alpha_dom"/>
</dbReference>
<name>A0A8C4QCT2_EPTBU</name>
<evidence type="ECO:0000256" key="15">
    <source>
        <dbReference type="ARBA" id="ARBA00080646"/>
    </source>
</evidence>
<keyword evidence="9" id="KW-0833">Ubl conjugation pathway</keyword>
<dbReference type="GO" id="GO:0005886">
    <property type="term" value="C:plasma membrane"/>
    <property type="evidence" value="ECO:0007669"/>
    <property type="project" value="UniProtKB-SubCell"/>
</dbReference>
<evidence type="ECO:0000256" key="4">
    <source>
        <dbReference type="ARBA" id="ARBA00004496"/>
    </source>
</evidence>
<evidence type="ECO:0000313" key="19">
    <source>
        <dbReference type="Proteomes" id="UP000694388"/>
    </source>
</evidence>
<keyword evidence="7" id="KW-1003">Cell membrane</keyword>
<keyword evidence="12" id="KW-0539">Nucleus</keyword>
<reference evidence="18" key="1">
    <citation type="submission" date="2025-08" db="UniProtKB">
        <authorList>
            <consortium name="Ensembl"/>
        </authorList>
    </citation>
    <scope>IDENTIFICATION</scope>
</reference>
<dbReference type="CDD" id="cd05468">
    <property type="entry name" value="pVHL"/>
    <property type="match status" value="1"/>
</dbReference>
<dbReference type="InterPro" id="IPR022772">
    <property type="entry name" value="VHL_tumour_suppress_b/a_dom"/>
</dbReference>
<dbReference type="FunFam" id="2.60.40.780:FF:000001">
    <property type="entry name" value="von Hippel-Lindau disease tumor suppressor"/>
    <property type="match status" value="1"/>
</dbReference>
<comment type="function">
    <text evidence="13">Involved in the ubiquitination and subsequent proteasomal degradation via the von Hippel-Lindau ubiquitination complex. Seems to act as a target recruitment subunit in the E3 ubiquitin ligase complex and recruits hydroxylated hypoxia-inducible factor (HIF) under normoxic conditions. Involved in transcriptional repression through interaction with HIF1A, HIF1AN and histone deacetylases. Ubiquitinates, in an oxygen-responsive manner, ADRB2. Acts as a negative regulator of mTORC1 by promoting ubiquitination and degradation of RPTOR.</text>
</comment>
<accession>A0A8C4QCT2</accession>
<evidence type="ECO:0000256" key="5">
    <source>
        <dbReference type="ARBA" id="ARBA00004906"/>
    </source>
</evidence>
<evidence type="ECO:0000259" key="16">
    <source>
        <dbReference type="Pfam" id="PF01847"/>
    </source>
</evidence>
<dbReference type="Gene3D" id="1.10.750.10">
    <property type="entry name" value="von Hippel-Lindau disease tumour suppressor, alpha domain"/>
    <property type="match status" value="1"/>
</dbReference>
<dbReference type="SUPFAM" id="SSF49468">
    <property type="entry name" value="VHL"/>
    <property type="match status" value="1"/>
</dbReference>
<feature type="domain" description="von Hippel-Lindau disease tumour suppressor beta" evidence="16">
    <location>
        <begin position="36"/>
        <end position="112"/>
    </location>
</feature>
<dbReference type="Gene3D" id="2.60.40.780">
    <property type="entry name" value="von Hippel-Lindau disease tumour suppressor, beta domain"/>
    <property type="match status" value="1"/>
</dbReference>
<dbReference type="AlphaFoldDB" id="A0A8C4QCT2"/>
<dbReference type="GeneTree" id="ENSGT00390000014353"/>
<evidence type="ECO:0000256" key="10">
    <source>
        <dbReference type="ARBA" id="ARBA00022824"/>
    </source>
</evidence>
<evidence type="ECO:0000256" key="9">
    <source>
        <dbReference type="ARBA" id="ARBA00022786"/>
    </source>
</evidence>
<dbReference type="OMA" id="MNQRVEQ"/>